<organism evidence="3">
    <name type="scientific">viral metagenome</name>
    <dbReference type="NCBI Taxonomy" id="1070528"/>
    <lineage>
        <taxon>unclassified sequences</taxon>
        <taxon>metagenomes</taxon>
        <taxon>organismal metagenomes</taxon>
    </lineage>
</organism>
<feature type="transmembrane region" description="Helical" evidence="1">
    <location>
        <begin position="29"/>
        <end position="50"/>
    </location>
</feature>
<dbReference type="EMBL" id="MN740898">
    <property type="protein sequence ID" value="QHU17113.1"/>
    <property type="molecule type" value="Genomic_DNA"/>
</dbReference>
<feature type="domain" description="EamA" evidence="2">
    <location>
        <begin position="136"/>
        <end position="266"/>
    </location>
</feature>
<evidence type="ECO:0000256" key="1">
    <source>
        <dbReference type="SAM" id="Phobius"/>
    </source>
</evidence>
<proteinExistence type="predicted"/>
<dbReference type="InterPro" id="IPR000620">
    <property type="entry name" value="EamA_dom"/>
</dbReference>
<keyword evidence="1" id="KW-1133">Transmembrane helix</keyword>
<sequence length="271" mass="30390">MILEIFSKIASESLLSLYPVFVKHIRLDIALQLWSRFFTYVCISAFFVDWSTIATHLFSKTGLALALVTILHVFSSYKGFLELESGIAYTLFYTYPLLILWMSGEPYQPPLFLAIFGIFLLCSPQLLQKSPQTSWTGYVMIAIAAITEALIYFLVRNIKTENNWNHVFLSYFWGAIGLSLWNHPSIVSLASRTPLSQAFAINMVIGLFGYLLRFFAASRLDPGIYAPLSYVGIVMAYLYGFVFSGEPVTWVKLVGTALIIAGAYGSSVSKK</sequence>
<dbReference type="GO" id="GO:0016020">
    <property type="term" value="C:membrane"/>
    <property type="evidence" value="ECO:0007669"/>
    <property type="project" value="InterPro"/>
</dbReference>
<dbReference type="Pfam" id="PF00892">
    <property type="entry name" value="EamA"/>
    <property type="match status" value="1"/>
</dbReference>
<feature type="transmembrane region" description="Helical" evidence="1">
    <location>
        <begin position="248"/>
        <end position="266"/>
    </location>
</feature>
<accession>A0A6C0KIG3</accession>
<evidence type="ECO:0000313" key="3">
    <source>
        <dbReference type="EMBL" id="QHU17113.1"/>
    </source>
</evidence>
<dbReference type="SUPFAM" id="SSF103481">
    <property type="entry name" value="Multidrug resistance efflux transporter EmrE"/>
    <property type="match status" value="1"/>
</dbReference>
<dbReference type="InterPro" id="IPR037185">
    <property type="entry name" value="EmrE-like"/>
</dbReference>
<protein>
    <recommendedName>
        <fullName evidence="2">EamA domain-containing protein</fullName>
    </recommendedName>
</protein>
<name>A0A6C0KIG3_9ZZZZ</name>
<dbReference type="AlphaFoldDB" id="A0A6C0KIG3"/>
<keyword evidence="1" id="KW-0472">Membrane</keyword>
<feature type="transmembrane region" description="Helical" evidence="1">
    <location>
        <begin position="195"/>
        <end position="212"/>
    </location>
</feature>
<feature type="transmembrane region" description="Helical" evidence="1">
    <location>
        <begin position="167"/>
        <end position="183"/>
    </location>
</feature>
<dbReference type="Gene3D" id="1.10.3730.20">
    <property type="match status" value="1"/>
</dbReference>
<reference evidence="3" key="1">
    <citation type="journal article" date="2020" name="Nature">
        <title>Giant virus diversity and host interactions through global metagenomics.</title>
        <authorList>
            <person name="Schulz F."/>
            <person name="Roux S."/>
            <person name="Paez-Espino D."/>
            <person name="Jungbluth S."/>
            <person name="Walsh D.A."/>
            <person name="Denef V.J."/>
            <person name="McMahon K.D."/>
            <person name="Konstantinidis K.T."/>
            <person name="Eloe-Fadrosh E.A."/>
            <person name="Kyrpides N.C."/>
            <person name="Woyke T."/>
        </authorList>
    </citation>
    <scope>NUCLEOTIDE SEQUENCE</scope>
    <source>
        <strain evidence="3">GVMAG-S-3300012000-57</strain>
    </source>
</reference>
<evidence type="ECO:0000259" key="2">
    <source>
        <dbReference type="Pfam" id="PF00892"/>
    </source>
</evidence>
<keyword evidence="1" id="KW-0812">Transmembrane</keyword>
<feature type="transmembrane region" description="Helical" evidence="1">
    <location>
        <begin position="111"/>
        <end position="127"/>
    </location>
</feature>
<feature type="transmembrane region" description="Helical" evidence="1">
    <location>
        <begin position="86"/>
        <end position="104"/>
    </location>
</feature>
<feature type="transmembrane region" description="Helical" evidence="1">
    <location>
        <begin position="133"/>
        <end position="155"/>
    </location>
</feature>
<feature type="transmembrane region" description="Helical" evidence="1">
    <location>
        <begin position="224"/>
        <end position="242"/>
    </location>
</feature>